<dbReference type="PANTHER" id="PTHR10642:SF26">
    <property type="entry name" value="RIBONUCLEASE H1"/>
    <property type="match status" value="1"/>
</dbReference>
<dbReference type="Pfam" id="PF01693">
    <property type="entry name" value="Cauli_VI"/>
    <property type="match status" value="1"/>
</dbReference>
<dbReference type="InterPro" id="IPR037056">
    <property type="entry name" value="RNase_H1_N_sf"/>
</dbReference>
<dbReference type="InterPro" id="IPR012337">
    <property type="entry name" value="RNaseH-like_sf"/>
</dbReference>
<dbReference type="InterPro" id="IPR017067">
    <property type="entry name" value="RNase_H1_euk"/>
</dbReference>
<dbReference type="PIRSF" id="PIRSF036852">
    <property type="entry name" value="Ribonuclease_H1_euk"/>
    <property type="match status" value="1"/>
</dbReference>
<evidence type="ECO:0000313" key="13">
    <source>
        <dbReference type="EMBL" id="VBB73861.1"/>
    </source>
</evidence>
<dbReference type="CDD" id="cd09280">
    <property type="entry name" value="RNase_HI_eukaryote_like"/>
    <property type="match status" value="1"/>
</dbReference>
<dbReference type="SUPFAM" id="SSF53098">
    <property type="entry name" value="Ribonuclease H-like"/>
    <property type="match status" value="1"/>
</dbReference>
<comment type="similarity">
    <text evidence="3 10">Belongs to the RNase H family.</text>
</comment>
<feature type="compositionally biased region" description="Low complexity" evidence="11">
    <location>
        <begin position="56"/>
        <end position="73"/>
    </location>
</feature>
<dbReference type="InterPro" id="IPR002156">
    <property type="entry name" value="RNaseH_domain"/>
</dbReference>
<dbReference type="Gene3D" id="3.30.420.10">
    <property type="entry name" value="Ribonuclease H-like superfamily/Ribonuclease H"/>
    <property type="match status" value="1"/>
</dbReference>
<evidence type="ECO:0000256" key="7">
    <source>
        <dbReference type="ARBA" id="ARBA00022759"/>
    </source>
</evidence>
<comment type="function">
    <text evidence="10">Endonuclease that specifically degrades the RNA of RNA-DNA hybrids.</text>
</comment>
<dbReference type="Proteomes" id="UP000280685">
    <property type="component" value="Chromosome 1"/>
</dbReference>
<evidence type="ECO:0000256" key="6">
    <source>
        <dbReference type="ARBA" id="ARBA00022723"/>
    </source>
</evidence>
<evidence type="ECO:0000313" key="14">
    <source>
        <dbReference type="Proteomes" id="UP000280685"/>
    </source>
</evidence>
<comment type="catalytic activity">
    <reaction evidence="1 10">
        <text>Endonucleolytic cleavage to 5'-phosphomonoester.</text>
        <dbReference type="EC" id="3.1.26.4"/>
    </reaction>
</comment>
<dbReference type="Pfam" id="PF00075">
    <property type="entry name" value="RNase_H"/>
    <property type="match status" value="1"/>
</dbReference>
<sequence>MARKEGPKFYAVRVGKKPGVYTSWDEASDQVTGFGGAIHKSFPTRKQAQDWFNAGRSSSNTTNQQASSSSTRQPFRQGPDHPTPQTTYLIRRGSDHSSPQTSYPGRTNRNDPAPARDNSPSPPPAPPPPPPPPAFPRYPIISTVTSNIVLPKKNPVPPTSTATREPPAKRARPNPDPNELIVVYTDGAAPGNGKRHATAGIGVYFGAGDPRNISKRLPGPLQTNQRAELMAVLLALQAFDPAESVEIRTDSQYSIDCVTKWYRGWVRNGWLSAKGAAVKNDDIIKPIRALIDERDAAGARTKFTKVAGHSGDPGNDAADRLAVLGAQLPVVESRLRR</sequence>
<evidence type="ECO:0000256" key="5">
    <source>
        <dbReference type="ARBA" id="ARBA00022722"/>
    </source>
</evidence>
<dbReference type="PANTHER" id="PTHR10642">
    <property type="entry name" value="RIBONUCLEASE H1"/>
    <property type="match status" value="1"/>
</dbReference>
<dbReference type="PROSITE" id="PS50879">
    <property type="entry name" value="RNASE_H_1"/>
    <property type="match status" value="1"/>
</dbReference>
<keyword evidence="5 10" id="KW-0540">Nuclease</keyword>
<feature type="domain" description="RNase H type-1" evidence="12">
    <location>
        <begin position="177"/>
        <end position="327"/>
    </location>
</feature>
<reference evidence="13" key="1">
    <citation type="submission" date="2018-02" db="EMBL/GenBank/DDBJ databases">
        <authorList>
            <person name="Silar P."/>
        </authorList>
    </citation>
    <scope>NUCLEOTIDE SEQUENCE [LARGE SCALE GENOMIC DNA]</scope>
    <source>
        <strain evidence="13">T</strain>
    </source>
</reference>
<evidence type="ECO:0000256" key="2">
    <source>
        <dbReference type="ARBA" id="ARBA00001946"/>
    </source>
</evidence>
<gene>
    <name evidence="13" type="ORF">PODCO_122230</name>
</gene>
<dbReference type="InterPro" id="IPR050092">
    <property type="entry name" value="RNase_H"/>
</dbReference>
<keyword evidence="14" id="KW-1185">Reference proteome</keyword>
<feature type="region of interest" description="Disordered" evidence="11">
    <location>
        <begin position="36"/>
        <end position="178"/>
    </location>
</feature>
<evidence type="ECO:0000256" key="10">
    <source>
        <dbReference type="PIRNR" id="PIRNR036852"/>
    </source>
</evidence>
<evidence type="ECO:0000256" key="11">
    <source>
        <dbReference type="SAM" id="MobiDB-lite"/>
    </source>
</evidence>
<feature type="compositionally biased region" description="Polar residues" evidence="11">
    <location>
        <begin position="96"/>
        <end position="107"/>
    </location>
</feature>
<keyword evidence="9 10" id="KW-0460">Magnesium</keyword>
<protein>
    <recommendedName>
        <fullName evidence="4 10">Ribonuclease H</fullName>
        <shortName evidence="10">RNase H</shortName>
        <ecNumber evidence="4 10">3.1.26.4</ecNumber>
    </recommendedName>
</protein>
<dbReference type="InterPro" id="IPR036397">
    <property type="entry name" value="RNaseH_sf"/>
</dbReference>
<keyword evidence="6 10" id="KW-0479">Metal-binding</keyword>
<evidence type="ECO:0000256" key="4">
    <source>
        <dbReference type="ARBA" id="ARBA00012180"/>
    </source>
</evidence>
<accession>A0ABY6RZT1</accession>
<comment type="cofactor">
    <cofactor evidence="2 10">
        <name>Mg(2+)</name>
        <dbReference type="ChEBI" id="CHEBI:18420"/>
    </cofactor>
</comment>
<dbReference type="SUPFAM" id="SSF55658">
    <property type="entry name" value="L9 N-domain-like"/>
    <property type="match status" value="1"/>
</dbReference>
<keyword evidence="8 10" id="KW-0378">Hydrolase</keyword>
<evidence type="ECO:0000256" key="8">
    <source>
        <dbReference type="ARBA" id="ARBA00022801"/>
    </source>
</evidence>
<keyword evidence="7 10" id="KW-0255">Endonuclease</keyword>
<dbReference type="InterPro" id="IPR011320">
    <property type="entry name" value="RNase_H1_N"/>
</dbReference>
<feature type="compositionally biased region" description="Pro residues" evidence="11">
    <location>
        <begin position="120"/>
        <end position="136"/>
    </location>
</feature>
<organism evidence="13 14">
    <name type="scientific">Podospora comata</name>
    <dbReference type="NCBI Taxonomy" id="48703"/>
    <lineage>
        <taxon>Eukaryota</taxon>
        <taxon>Fungi</taxon>
        <taxon>Dikarya</taxon>
        <taxon>Ascomycota</taxon>
        <taxon>Pezizomycotina</taxon>
        <taxon>Sordariomycetes</taxon>
        <taxon>Sordariomycetidae</taxon>
        <taxon>Sordariales</taxon>
        <taxon>Podosporaceae</taxon>
        <taxon>Podospora</taxon>
    </lineage>
</organism>
<evidence type="ECO:0000256" key="3">
    <source>
        <dbReference type="ARBA" id="ARBA00005300"/>
    </source>
</evidence>
<name>A0ABY6RZT1_PODCO</name>
<proteinExistence type="inferred from homology"/>
<dbReference type="EMBL" id="LR026964">
    <property type="protein sequence ID" value="VBB73861.1"/>
    <property type="molecule type" value="Genomic_DNA"/>
</dbReference>
<evidence type="ECO:0000259" key="12">
    <source>
        <dbReference type="PROSITE" id="PS50879"/>
    </source>
</evidence>
<evidence type="ECO:0000256" key="9">
    <source>
        <dbReference type="ARBA" id="ARBA00022842"/>
    </source>
</evidence>
<evidence type="ECO:0000256" key="1">
    <source>
        <dbReference type="ARBA" id="ARBA00000077"/>
    </source>
</evidence>
<dbReference type="EC" id="3.1.26.4" evidence="4 10"/>
<dbReference type="Gene3D" id="3.40.970.10">
    <property type="entry name" value="Ribonuclease H1, N-terminal domain"/>
    <property type="match status" value="1"/>
</dbReference>
<dbReference type="InterPro" id="IPR009027">
    <property type="entry name" value="Ribosomal_bL9/RNase_H1_N"/>
</dbReference>